<feature type="domain" description="Response regulatory" evidence="2">
    <location>
        <begin position="1"/>
        <end position="67"/>
    </location>
</feature>
<dbReference type="InterPro" id="IPR011006">
    <property type="entry name" value="CheY-like_superfamily"/>
</dbReference>
<evidence type="ECO:0000259" key="2">
    <source>
        <dbReference type="PROSITE" id="PS50110"/>
    </source>
</evidence>
<keyword evidence="4" id="KW-1185">Reference proteome</keyword>
<comment type="caution">
    <text evidence="3">The sequence shown here is derived from an EMBL/GenBank/DDBJ whole genome shotgun (WGS) entry which is preliminary data.</text>
</comment>
<gene>
    <name evidence="3" type="ORF">GCM10023184_24980</name>
</gene>
<proteinExistence type="predicted"/>
<evidence type="ECO:0000313" key="4">
    <source>
        <dbReference type="Proteomes" id="UP001501725"/>
    </source>
</evidence>
<comment type="caution">
    <text evidence="1">Lacks conserved residue(s) required for the propagation of feature annotation.</text>
</comment>
<dbReference type="RefSeq" id="WP_345256080.1">
    <property type="nucleotide sequence ID" value="NZ_BAABGY010000007.1"/>
</dbReference>
<dbReference type="InterPro" id="IPR001789">
    <property type="entry name" value="Sig_transdc_resp-reg_receiver"/>
</dbReference>
<accession>A0ABP8H017</accession>
<reference evidence="4" key="1">
    <citation type="journal article" date="2019" name="Int. J. Syst. Evol. Microbiol.">
        <title>The Global Catalogue of Microorganisms (GCM) 10K type strain sequencing project: providing services to taxonomists for standard genome sequencing and annotation.</title>
        <authorList>
            <consortium name="The Broad Institute Genomics Platform"/>
            <consortium name="The Broad Institute Genome Sequencing Center for Infectious Disease"/>
            <person name="Wu L."/>
            <person name="Ma J."/>
        </authorList>
    </citation>
    <scope>NUCLEOTIDE SEQUENCE [LARGE SCALE GENOMIC DNA]</scope>
    <source>
        <strain evidence="4">JCM 17919</strain>
    </source>
</reference>
<dbReference type="EMBL" id="BAABGY010000007">
    <property type="protein sequence ID" value="GAA4332392.1"/>
    <property type="molecule type" value="Genomic_DNA"/>
</dbReference>
<dbReference type="PROSITE" id="PS50110">
    <property type="entry name" value="RESPONSE_REGULATORY"/>
    <property type="match status" value="1"/>
</dbReference>
<organism evidence="3 4">
    <name type="scientific">Flaviaesturariibacter amylovorans</name>
    <dbReference type="NCBI Taxonomy" id="1084520"/>
    <lineage>
        <taxon>Bacteria</taxon>
        <taxon>Pseudomonadati</taxon>
        <taxon>Bacteroidota</taxon>
        <taxon>Chitinophagia</taxon>
        <taxon>Chitinophagales</taxon>
        <taxon>Chitinophagaceae</taxon>
        <taxon>Flaviaestuariibacter</taxon>
    </lineage>
</organism>
<dbReference type="Gene3D" id="3.40.50.2300">
    <property type="match status" value="1"/>
</dbReference>
<name>A0ABP8H017_9BACT</name>
<dbReference type="Proteomes" id="UP001501725">
    <property type="component" value="Unassembled WGS sequence"/>
</dbReference>
<evidence type="ECO:0000313" key="3">
    <source>
        <dbReference type="EMBL" id="GAA4332392.1"/>
    </source>
</evidence>
<evidence type="ECO:0000256" key="1">
    <source>
        <dbReference type="PROSITE-ProRule" id="PRU00169"/>
    </source>
</evidence>
<sequence>MRVLDGFAMRDKVKMDAKLQVKCVPYLFFTTASEQSVIIDAYSKSVQGFLVKPNSVSALENTIRVILEYWTLCSSPTKSDVAGNHH</sequence>
<protein>
    <recommendedName>
        <fullName evidence="2">Response regulatory domain-containing protein</fullName>
    </recommendedName>
</protein>
<dbReference type="SUPFAM" id="SSF52172">
    <property type="entry name" value="CheY-like"/>
    <property type="match status" value="1"/>
</dbReference>